<comment type="catalytic activity">
    <reaction evidence="12">
        <text>a [peptide]-C-terminal glycine + 2 L-ascorbate + O2 = a [peptide]-C-terminal (2S)-2-hydroxyglycine + 2 monodehydro-L-ascorbate radical + H2O</text>
        <dbReference type="Rhea" id="RHEA:21452"/>
        <dbReference type="Rhea" id="RHEA-COMP:13486"/>
        <dbReference type="Rhea" id="RHEA-COMP:15321"/>
        <dbReference type="ChEBI" id="CHEBI:15377"/>
        <dbReference type="ChEBI" id="CHEBI:15379"/>
        <dbReference type="ChEBI" id="CHEBI:38290"/>
        <dbReference type="ChEBI" id="CHEBI:59513"/>
        <dbReference type="ChEBI" id="CHEBI:137000"/>
        <dbReference type="ChEBI" id="CHEBI:142768"/>
        <dbReference type="EC" id="1.14.17.3"/>
    </reaction>
</comment>
<reference evidence="21 22" key="2">
    <citation type="submission" date="2018-11" db="EMBL/GenBank/DDBJ databases">
        <authorList>
            <consortium name="Pathogen Informatics"/>
        </authorList>
    </citation>
    <scope>NUCLEOTIDE SEQUENCE [LARGE SCALE GENOMIC DNA]</scope>
</reference>
<dbReference type="STRING" id="60517.A0A158R782"/>
<name>A0A158R782_TAEAS</name>
<keyword evidence="17" id="KW-0812">Transmembrane</keyword>
<feature type="domain" description="Copper type II ascorbate-dependent monooxygenase N-terminal" evidence="19">
    <location>
        <begin position="32"/>
        <end position="138"/>
    </location>
</feature>
<feature type="binding site" evidence="13">
    <location>
        <position position="280"/>
    </location>
    <ligand>
        <name>Cu(2+)</name>
        <dbReference type="ChEBI" id="CHEBI:29036"/>
        <label>1</label>
        <note>catalytic</note>
    </ligand>
</feature>
<evidence type="ECO:0000256" key="10">
    <source>
        <dbReference type="ARBA" id="ARBA00023239"/>
    </source>
</evidence>
<dbReference type="Gene3D" id="2.120.10.30">
    <property type="entry name" value="TolB, C-terminal domain"/>
    <property type="match status" value="1"/>
</dbReference>
<dbReference type="Gene3D" id="2.60.120.310">
    <property type="entry name" value="Copper type II, ascorbate-dependent monooxygenase, N-terminal domain"/>
    <property type="match status" value="1"/>
</dbReference>
<comment type="catalytic activity">
    <reaction evidence="1">
        <text>a [peptide]-C-terminal (2S)-2-hydroxyglycine = a [peptide]-C-terminal amide + glyoxylate</text>
        <dbReference type="Rhea" id="RHEA:20924"/>
        <dbReference type="Rhea" id="RHEA-COMP:13485"/>
        <dbReference type="Rhea" id="RHEA-COMP:15321"/>
        <dbReference type="ChEBI" id="CHEBI:36655"/>
        <dbReference type="ChEBI" id="CHEBI:137001"/>
        <dbReference type="ChEBI" id="CHEBI:142768"/>
        <dbReference type="EC" id="4.3.2.5"/>
    </reaction>
</comment>
<keyword evidence="17" id="KW-1133">Transmembrane helix</keyword>
<keyword evidence="22" id="KW-1185">Reference proteome</keyword>
<dbReference type="InterPro" id="IPR001258">
    <property type="entry name" value="NHL_repeat"/>
</dbReference>
<evidence type="ECO:0000256" key="2">
    <source>
        <dbReference type="ARBA" id="ARBA00001947"/>
    </source>
</evidence>
<dbReference type="InterPro" id="IPR008977">
    <property type="entry name" value="PHM/PNGase_F_dom_sf"/>
</dbReference>
<feature type="domain" description="Copper type II ascorbate-dependent monooxygenase C-terminal" evidence="20">
    <location>
        <begin position="158"/>
        <end position="309"/>
    </location>
</feature>
<feature type="repeat" description="NHL" evidence="15">
    <location>
        <begin position="484"/>
        <end position="515"/>
    </location>
</feature>
<dbReference type="InterPro" id="IPR000720">
    <property type="entry name" value="PHM/PAL"/>
</dbReference>
<evidence type="ECO:0000313" key="21">
    <source>
        <dbReference type="EMBL" id="VDK31642.1"/>
    </source>
</evidence>
<dbReference type="WBParaSite" id="TASK_0000332701-mRNA-1">
    <property type="protein sequence ID" value="TASK_0000332701-mRNA-1"/>
    <property type="gene ID" value="TASK_0000332701"/>
</dbReference>
<dbReference type="InterPro" id="IPR014784">
    <property type="entry name" value="Cu2_ascorb_mOase-like_C"/>
</dbReference>
<dbReference type="SUPFAM" id="SSF63829">
    <property type="entry name" value="Calcium-dependent phosphotriesterase"/>
    <property type="match status" value="1"/>
</dbReference>
<evidence type="ECO:0000256" key="13">
    <source>
        <dbReference type="PIRSR" id="PIRSR600720-2"/>
    </source>
</evidence>
<feature type="chain" id="PRO_5043135900" evidence="18">
    <location>
        <begin position="22"/>
        <end position="868"/>
    </location>
</feature>
<feature type="disulfide bond" evidence="14">
    <location>
        <begin position="75"/>
        <end position="94"/>
    </location>
</feature>
<feature type="binding site" evidence="13">
    <location>
        <position position="202"/>
    </location>
    <ligand>
        <name>Cu(2+)</name>
        <dbReference type="ChEBI" id="CHEBI:29036"/>
        <label>1</label>
        <note>catalytic</note>
    </ligand>
</feature>
<keyword evidence="7" id="KW-0677">Repeat</keyword>
<evidence type="ECO:0000256" key="6">
    <source>
        <dbReference type="ARBA" id="ARBA00022729"/>
    </source>
</evidence>
<proteinExistence type="inferred from homology"/>
<evidence type="ECO:0000256" key="1">
    <source>
        <dbReference type="ARBA" id="ARBA00000686"/>
    </source>
</evidence>
<evidence type="ECO:0000256" key="3">
    <source>
        <dbReference type="ARBA" id="ARBA00006026"/>
    </source>
</evidence>
<evidence type="ECO:0000313" key="23">
    <source>
        <dbReference type="WBParaSite" id="TASK_0000332701-mRNA-1"/>
    </source>
</evidence>
<comment type="cofactor">
    <cofactor evidence="13">
        <name>Cu(2+)</name>
        <dbReference type="ChEBI" id="CHEBI:29036"/>
    </cofactor>
    <text evidence="13">Binds 2 Cu(2+) ions per subunit.</text>
</comment>
<dbReference type="Pfam" id="PF01082">
    <property type="entry name" value="Cu2_monooxygen"/>
    <property type="match status" value="1"/>
</dbReference>
<evidence type="ECO:0000256" key="12">
    <source>
        <dbReference type="ARBA" id="ARBA00048431"/>
    </source>
</evidence>
<evidence type="ECO:0000256" key="14">
    <source>
        <dbReference type="PIRSR" id="PIRSR600720-3"/>
    </source>
</evidence>
<organism evidence="23">
    <name type="scientific">Taenia asiatica</name>
    <name type="common">Asian tapeworm</name>
    <dbReference type="NCBI Taxonomy" id="60517"/>
    <lineage>
        <taxon>Eukaryota</taxon>
        <taxon>Metazoa</taxon>
        <taxon>Spiralia</taxon>
        <taxon>Lophotrochozoa</taxon>
        <taxon>Platyhelminthes</taxon>
        <taxon>Cestoda</taxon>
        <taxon>Eucestoda</taxon>
        <taxon>Cyclophyllidea</taxon>
        <taxon>Taeniidae</taxon>
        <taxon>Taenia</taxon>
    </lineage>
</organism>
<reference evidence="23" key="1">
    <citation type="submission" date="2016-04" db="UniProtKB">
        <authorList>
            <consortium name="WormBaseParasite"/>
        </authorList>
    </citation>
    <scope>IDENTIFICATION</scope>
</reference>
<dbReference type="AlphaFoldDB" id="A0A158R782"/>
<comment type="similarity">
    <text evidence="4">In the N-terminal section; belongs to the copper type II ascorbate-dependent monooxygenase family.</text>
</comment>
<comment type="cofactor">
    <cofactor evidence="2">
        <name>Zn(2+)</name>
        <dbReference type="ChEBI" id="CHEBI:29105"/>
    </cofactor>
</comment>
<evidence type="ECO:0000256" key="18">
    <source>
        <dbReference type="SAM" id="SignalP"/>
    </source>
</evidence>
<evidence type="ECO:0000259" key="20">
    <source>
        <dbReference type="Pfam" id="PF03712"/>
    </source>
</evidence>
<dbReference type="PROSITE" id="PS51125">
    <property type="entry name" value="NHL"/>
    <property type="match status" value="1"/>
</dbReference>
<keyword evidence="13" id="KW-0186">Copper</keyword>
<keyword evidence="5 13" id="KW-0479">Metal-binding</keyword>
<evidence type="ECO:0000256" key="8">
    <source>
        <dbReference type="ARBA" id="ARBA00023157"/>
    </source>
</evidence>
<dbReference type="GO" id="GO:0004598">
    <property type="term" value="F:peptidylamidoglycolate lyase activity"/>
    <property type="evidence" value="ECO:0007669"/>
    <property type="project" value="UniProtKB-EC"/>
</dbReference>
<dbReference type="GO" id="GO:0004504">
    <property type="term" value="F:peptidylglycine monooxygenase activity"/>
    <property type="evidence" value="ECO:0007669"/>
    <property type="project" value="UniProtKB-EC"/>
</dbReference>
<feature type="transmembrane region" description="Helical" evidence="17">
    <location>
        <begin position="739"/>
        <end position="760"/>
    </location>
</feature>
<dbReference type="EMBL" id="UYRS01018294">
    <property type="protein sequence ID" value="VDK31642.1"/>
    <property type="molecule type" value="Genomic_DNA"/>
</dbReference>
<evidence type="ECO:0000259" key="19">
    <source>
        <dbReference type="Pfam" id="PF01082"/>
    </source>
</evidence>
<feature type="disulfide bond" evidence="14">
    <location>
        <begin position="259"/>
        <end position="281"/>
    </location>
</feature>
<dbReference type="InterPro" id="IPR036939">
    <property type="entry name" value="Cu2_ascorb_mOase_N_sf"/>
</dbReference>
<dbReference type="Pfam" id="PF03712">
    <property type="entry name" value="Cu2_monoox_C"/>
    <property type="match status" value="1"/>
</dbReference>
<dbReference type="GO" id="GO:0005576">
    <property type="term" value="C:extracellular region"/>
    <property type="evidence" value="ECO:0007669"/>
    <property type="project" value="TreeGrafter"/>
</dbReference>
<gene>
    <name evidence="21" type="ORF">TASK_LOCUS3328</name>
</gene>
<evidence type="ECO:0000256" key="9">
    <source>
        <dbReference type="ARBA" id="ARBA00023180"/>
    </source>
</evidence>
<evidence type="ECO:0000313" key="22">
    <source>
        <dbReference type="Proteomes" id="UP000282613"/>
    </source>
</evidence>
<evidence type="ECO:0000256" key="17">
    <source>
        <dbReference type="SAM" id="Phobius"/>
    </source>
</evidence>
<keyword evidence="11" id="KW-0511">Multifunctional enzyme</keyword>
<dbReference type="PANTHER" id="PTHR10680">
    <property type="entry name" value="PEPTIDYL-GLYCINE ALPHA-AMIDATING MONOOXYGENASE"/>
    <property type="match status" value="1"/>
</dbReference>
<feature type="signal peptide" evidence="18">
    <location>
        <begin position="1"/>
        <end position="21"/>
    </location>
</feature>
<keyword evidence="9" id="KW-0325">Glycoprotein</keyword>
<feature type="binding site" evidence="13">
    <location>
        <position position="133"/>
    </location>
    <ligand>
        <name>Cu(2+)</name>
        <dbReference type="ChEBI" id="CHEBI:29036"/>
        <label>1</label>
        <note>catalytic</note>
    </ligand>
</feature>
<dbReference type="OrthoDB" id="10018185at2759"/>
<dbReference type="PANTHER" id="PTHR10680:SF28">
    <property type="entry name" value="SMP-30_GLUCONOLACTONASE_LRE-LIKE REGION DOMAIN-CONTAINING PROTEIN"/>
    <property type="match status" value="1"/>
</dbReference>
<feature type="binding site" evidence="13">
    <location>
        <position position="200"/>
    </location>
    <ligand>
        <name>Cu(2+)</name>
        <dbReference type="ChEBI" id="CHEBI:29036"/>
        <label>1</label>
        <note>catalytic</note>
    </ligand>
</feature>
<keyword evidence="17" id="KW-0472">Membrane</keyword>
<dbReference type="InterPro" id="IPR011042">
    <property type="entry name" value="6-blade_b-propeller_TolB-like"/>
</dbReference>
<dbReference type="Gene3D" id="2.60.120.230">
    <property type="match status" value="1"/>
</dbReference>
<feature type="region of interest" description="Disordered" evidence="16">
    <location>
        <begin position="837"/>
        <end position="868"/>
    </location>
</feature>
<evidence type="ECO:0000256" key="4">
    <source>
        <dbReference type="ARBA" id="ARBA00010263"/>
    </source>
</evidence>
<feature type="binding site" evidence="13">
    <location>
        <position position="68"/>
    </location>
    <ligand>
        <name>Cu(2+)</name>
        <dbReference type="ChEBI" id="CHEBI:29036"/>
        <label>1</label>
        <note>catalytic</note>
    </ligand>
</feature>
<dbReference type="InterPro" id="IPR024548">
    <property type="entry name" value="Cu2_monoox_C"/>
</dbReference>
<feature type="binding site" evidence="13">
    <location>
        <position position="69"/>
    </location>
    <ligand>
        <name>Cu(2+)</name>
        <dbReference type="ChEBI" id="CHEBI:29036"/>
        <label>1</label>
        <note>catalytic</note>
    </ligand>
</feature>
<dbReference type="GO" id="GO:0006518">
    <property type="term" value="P:peptide metabolic process"/>
    <property type="evidence" value="ECO:0007669"/>
    <property type="project" value="InterPro"/>
</dbReference>
<sequence>MMGGFWKRALILILCAFIALAGKFFATMPGAYPRRADEYICTRIPLPDFTYVPGYVTAFKPIVNASVHHIILSACDRWLGSEEATPPGPCDGQCRTHILYAWAHNGAPLVLPEGSAFEIGRTTSIKSLSMEVHYSRREDNPDYATIELTYTHQPQPNRAGIILLYNAEATIPPHAQHFPTNISCRLHTEVPINVFGIRTHAHDLNRGVYGYYFRPIDGLYHLMAKGNAQWPQTFYRPSQLSAGDDFIRLQNKDILMGRCIYDSTARDTPTSMGSTHMDEMCNLYLMYMIDSRFNLPVESEMCADEMVPGVWDNAPDESLEYVTSTPPAKASKPSPSSHPRPIYFLLDHEWFVNGARLGSVSGIALADDSKGKTHLFILRRGDNPWTEDSFDESFEYKELDVAYVPSPILHVDAHSGQLYEAFGDDLFILPHGISIAKDAMGKPIALFVTDLARHQVMKFAWNEWSKPALILGRKNTAGNDEQSFCEPADVAVASTGEIFVADGYCNQRVVKFSPSGDYLTEWGVEGVDGTEDARKKGFLVAHSITIVPASTEGTNGVEQVCVADRERAQIDCYDLNGHRLVQYGGSILKPSVYAISFSPVYNLMFGVTGPMEAMPTTMTHLRAILGVGGQDVESTNNSAFVFRPLLDAQVSNDSQSVFKEINSLSHLLDLDLRSPHDIEVSKDGSMLFIAQLRAPYLLKIDIVEPAKTSESGKKMTKNDEGKAAFLAYPSTPRSLTQKVFITSTIVTLCTVVTIIALILIRSRKSQPWAWHKQAHFQQRKCRRQGKWKRYDGFRPLQQDELRGLGSAFESGIDEDDDEEAAADSNTIIDIRKFGLPESQQPFSEPSVQSHSQTRGNNFTSASSHHVDT</sequence>
<keyword evidence="10" id="KW-0456">Lyase</keyword>
<dbReference type="Proteomes" id="UP000282613">
    <property type="component" value="Unassembled WGS sequence"/>
</dbReference>
<dbReference type="GO" id="GO:0005507">
    <property type="term" value="F:copper ion binding"/>
    <property type="evidence" value="ECO:0007669"/>
    <property type="project" value="InterPro"/>
</dbReference>
<evidence type="ECO:0000256" key="5">
    <source>
        <dbReference type="ARBA" id="ARBA00022723"/>
    </source>
</evidence>
<dbReference type="GO" id="GO:0016020">
    <property type="term" value="C:membrane"/>
    <property type="evidence" value="ECO:0007669"/>
    <property type="project" value="InterPro"/>
</dbReference>
<keyword evidence="6 18" id="KW-0732">Signal</keyword>
<dbReference type="SUPFAM" id="SSF49742">
    <property type="entry name" value="PHM/PNGase F"/>
    <property type="match status" value="2"/>
</dbReference>
<dbReference type="InterPro" id="IPR000323">
    <property type="entry name" value="Cu2_ascorb_mOase_N"/>
</dbReference>
<evidence type="ECO:0000256" key="16">
    <source>
        <dbReference type="SAM" id="MobiDB-lite"/>
    </source>
</evidence>
<evidence type="ECO:0000256" key="15">
    <source>
        <dbReference type="PROSITE-ProRule" id="PRU00504"/>
    </source>
</evidence>
<comment type="similarity">
    <text evidence="3">In the C-terminal section; belongs to the peptidyl-alpha-hydroxyglycine alpha-amidating lyase family.</text>
</comment>
<dbReference type="CDD" id="cd14958">
    <property type="entry name" value="NHL_PAL_like"/>
    <property type="match status" value="1"/>
</dbReference>
<dbReference type="Pfam" id="PF01436">
    <property type="entry name" value="NHL"/>
    <property type="match status" value="1"/>
</dbReference>
<evidence type="ECO:0000256" key="11">
    <source>
        <dbReference type="ARBA" id="ARBA00023268"/>
    </source>
</evidence>
<accession>A0A158R782</accession>
<evidence type="ECO:0000256" key="7">
    <source>
        <dbReference type="ARBA" id="ARBA00022737"/>
    </source>
</evidence>
<protein>
    <submittedName>
        <fullName evidence="23">Peptidylglycine monooxygenase</fullName>
    </submittedName>
</protein>
<keyword evidence="8 14" id="KW-1015">Disulfide bond</keyword>
<dbReference type="PRINTS" id="PR00790">
    <property type="entry name" value="PAMONOXGNASE"/>
</dbReference>